<dbReference type="InterPro" id="IPR010987">
    <property type="entry name" value="Glutathione-S-Trfase_C-like"/>
</dbReference>
<gene>
    <name evidence="3" type="ORF">ACFFJ6_18535</name>
</gene>
<dbReference type="SUPFAM" id="SSF52833">
    <property type="entry name" value="Thioredoxin-like"/>
    <property type="match status" value="1"/>
</dbReference>
<dbReference type="CDD" id="cd03207">
    <property type="entry name" value="GST_C_8"/>
    <property type="match status" value="1"/>
</dbReference>
<proteinExistence type="predicted"/>
<feature type="domain" description="GST C-terminal" evidence="2">
    <location>
        <begin position="91"/>
        <end position="212"/>
    </location>
</feature>
<dbReference type="Gene3D" id="1.20.1050.10">
    <property type="match status" value="1"/>
</dbReference>
<dbReference type="Proteomes" id="UP001589775">
    <property type="component" value="Unassembled WGS sequence"/>
</dbReference>
<comment type="caution">
    <text evidence="3">The sequence shown here is derived from an EMBL/GenBank/DDBJ whole genome shotgun (WGS) entry which is preliminary data.</text>
</comment>
<sequence length="214" mass="23615">MTDPNRLTLFYSPQSRATGMRVLLEELGAPYDLHVLNMKAGEQRQPGYLAVNPLGKVPAIRRGDALVTEQVAITIYLADLFPQAGLAPSLDDLLRGPYLRWIAYYGSTFEPAVVDRFMQREPGPVEMSPYADYDTMLGALETQLATGPYLFGDRFTAADVLWGIALNWTLSFGLVPKRDAFVRYAERLTARPAFQRVNAADAEMAAQHAAALGS</sequence>
<evidence type="ECO:0000259" key="1">
    <source>
        <dbReference type="PROSITE" id="PS50404"/>
    </source>
</evidence>
<dbReference type="PROSITE" id="PS50405">
    <property type="entry name" value="GST_CTER"/>
    <property type="match status" value="1"/>
</dbReference>
<feature type="domain" description="GST N-terminal" evidence="1">
    <location>
        <begin position="4"/>
        <end position="85"/>
    </location>
</feature>
<evidence type="ECO:0000313" key="4">
    <source>
        <dbReference type="Proteomes" id="UP001589775"/>
    </source>
</evidence>
<dbReference type="SUPFAM" id="SSF47616">
    <property type="entry name" value="GST C-terminal domain-like"/>
    <property type="match status" value="1"/>
</dbReference>
<dbReference type="SFLD" id="SFLDS00019">
    <property type="entry name" value="Glutathione_Transferase_(cytos"/>
    <property type="match status" value="1"/>
</dbReference>
<dbReference type="InterPro" id="IPR040079">
    <property type="entry name" value="Glutathione_S-Trfase"/>
</dbReference>
<accession>A0ABV6EXE6</accession>
<dbReference type="InterPro" id="IPR004045">
    <property type="entry name" value="Glutathione_S-Trfase_N"/>
</dbReference>
<dbReference type="InterPro" id="IPR036249">
    <property type="entry name" value="Thioredoxin-like_sf"/>
</dbReference>
<dbReference type="PANTHER" id="PTHR44051:SF21">
    <property type="entry name" value="GLUTATHIONE S-TRANSFERASE FAMILY PROTEIN"/>
    <property type="match status" value="1"/>
</dbReference>
<evidence type="ECO:0000313" key="3">
    <source>
        <dbReference type="EMBL" id="MFC0242496.1"/>
    </source>
</evidence>
<dbReference type="PROSITE" id="PS50404">
    <property type="entry name" value="GST_NTER"/>
    <property type="match status" value="1"/>
</dbReference>
<dbReference type="Gene3D" id="3.40.30.10">
    <property type="entry name" value="Glutaredoxin"/>
    <property type="match status" value="1"/>
</dbReference>
<dbReference type="SFLD" id="SFLDG01150">
    <property type="entry name" value="Main.1:_Beta-like"/>
    <property type="match status" value="1"/>
</dbReference>
<protein>
    <submittedName>
        <fullName evidence="3">Glutathione S-transferase family protein</fullName>
    </submittedName>
</protein>
<dbReference type="InterPro" id="IPR036282">
    <property type="entry name" value="Glutathione-S-Trfase_C_sf"/>
</dbReference>
<dbReference type="CDD" id="cd03046">
    <property type="entry name" value="GST_N_GTT1_like"/>
    <property type="match status" value="1"/>
</dbReference>
<organism evidence="3 4">
    <name type="scientific">Rhodopseudomonas telluris</name>
    <dbReference type="NCBI Taxonomy" id="644215"/>
    <lineage>
        <taxon>Bacteria</taxon>
        <taxon>Pseudomonadati</taxon>
        <taxon>Pseudomonadota</taxon>
        <taxon>Alphaproteobacteria</taxon>
        <taxon>Hyphomicrobiales</taxon>
        <taxon>Nitrobacteraceae</taxon>
        <taxon>Rhodopseudomonas</taxon>
    </lineage>
</organism>
<name>A0ABV6EXE6_9BRAD</name>
<dbReference type="EMBL" id="JBHLWM010000008">
    <property type="protein sequence ID" value="MFC0242496.1"/>
    <property type="molecule type" value="Genomic_DNA"/>
</dbReference>
<dbReference type="PANTHER" id="PTHR44051">
    <property type="entry name" value="GLUTATHIONE S-TRANSFERASE-RELATED"/>
    <property type="match status" value="1"/>
</dbReference>
<dbReference type="Pfam" id="PF13410">
    <property type="entry name" value="GST_C_2"/>
    <property type="match status" value="1"/>
</dbReference>
<evidence type="ECO:0000259" key="2">
    <source>
        <dbReference type="PROSITE" id="PS50405"/>
    </source>
</evidence>
<dbReference type="SFLD" id="SFLDG00358">
    <property type="entry name" value="Main_(cytGST)"/>
    <property type="match status" value="1"/>
</dbReference>
<keyword evidence="4" id="KW-1185">Reference proteome</keyword>
<reference evidence="3 4" key="1">
    <citation type="submission" date="2024-09" db="EMBL/GenBank/DDBJ databases">
        <authorList>
            <person name="Sun Q."/>
            <person name="Mori K."/>
        </authorList>
    </citation>
    <scope>NUCLEOTIDE SEQUENCE [LARGE SCALE GENOMIC DNA]</scope>
    <source>
        <strain evidence="3 4">KCTC 23279</strain>
    </source>
</reference>
<dbReference type="RefSeq" id="WP_378390525.1">
    <property type="nucleotide sequence ID" value="NZ_JBHLWM010000008.1"/>
</dbReference>
<dbReference type="Pfam" id="PF02798">
    <property type="entry name" value="GST_N"/>
    <property type="match status" value="1"/>
</dbReference>